<dbReference type="Proteomes" id="UP001374535">
    <property type="component" value="Chromosome 2"/>
</dbReference>
<sequence length="231" mass="26570">MTLPLQVRETPQWLDRKVSDTTNHRAPLSETDHAMASPENDLQNERETTIYHDRDGNGFTGELVRQQKREHDLAKGRERLHPKPKRQKMKQRTTEPIEKKLPNEKFCFFHSGVRKLNKNKLREKGDSYREKIKMGDLMQRIMEMIQAEEAAKASNNGSSNSFNNHSSGRQDFGGATINSGQYAGNRDRFNHSVHYDEQVLNNSGTFNGNGNGGSIQGGFDARTRNYYRRPY</sequence>
<feature type="region of interest" description="Disordered" evidence="1">
    <location>
        <begin position="71"/>
        <end position="93"/>
    </location>
</feature>
<feature type="compositionally biased region" description="Basic and acidic residues" evidence="1">
    <location>
        <begin position="71"/>
        <end position="81"/>
    </location>
</feature>
<feature type="region of interest" description="Disordered" evidence="1">
    <location>
        <begin position="15"/>
        <end position="42"/>
    </location>
</feature>
<proteinExistence type="predicted"/>
<reference evidence="2 3" key="1">
    <citation type="journal article" date="2023" name="Life. Sci Alliance">
        <title>Evolutionary insights into 3D genome organization and epigenetic landscape of Vigna mungo.</title>
        <authorList>
            <person name="Junaid A."/>
            <person name="Singh B."/>
            <person name="Bhatia S."/>
        </authorList>
    </citation>
    <scope>NUCLEOTIDE SEQUENCE [LARGE SCALE GENOMIC DNA]</scope>
    <source>
        <strain evidence="2">Urdbean</strain>
    </source>
</reference>
<accession>A0AAQ3P5F4</accession>
<keyword evidence="3" id="KW-1185">Reference proteome</keyword>
<organism evidence="2 3">
    <name type="scientific">Vigna mungo</name>
    <name type="common">Black gram</name>
    <name type="synonym">Phaseolus mungo</name>
    <dbReference type="NCBI Taxonomy" id="3915"/>
    <lineage>
        <taxon>Eukaryota</taxon>
        <taxon>Viridiplantae</taxon>
        <taxon>Streptophyta</taxon>
        <taxon>Embryophyta</taxon>
        <taxon>Tracheophyta</taxon>
        <taxon>Spermatophyta</taxon>
        <taxon>Magnoliopsida</taxon>
        <taxon>eudicotyledons</taxon>
        <taxon>Gunneridae</taxon>
        <taxon>Pentapetalae</taxon>
        <taxon>rosids</taxon>
        <taxon>fabids</taxon>
        <taxon>Fabales</taxon>
        <taxon>Fabaceae</taxon>
        <taxon>Papilionoideae</taxon>
        <taxon>50 kb inversion clade</taxon>
        <taxon>NPAAA clade</taxon>
        <taxon>indigoferoid/millettioid clade</taxon>
        <taxon>Phaseoleae</taxon>
        <taxon>Vigna</taxon>
    </lineage>
</organism>
<feature type="region of interest" description="Disordered" evidence="1">
    <location>
        <begin position="149"/>
        <end position="185"/>
    </location>
</feature>
<evidence type="ECO:0000256" key="1">
    <source>
        <dbReference type="SAM" id="MobiDB-lite"/>
    </source>
</evidence>
<dbReference type="AlphaFoldDB" id="A0AAQ3P5F4"/>
<evidence type="ECO:0000313" key="2">
    <source>
        <dbReference type="EMBL" id="WVZ21246.1"/>
    </source>
</evidence>
<protein>
    <submittedName>
        <fullName evidence="2">Uncharacterized protein</fullName>
    </submittedName>
</protein>
<feature type="region of interest" description="Disordered" evidence="1">
    <location>
        <begin position="200"/>
        <end position="231"/>
    </location>
</feature>
<name>A0AAQ3P5F4_VIGMU</name>
<feature type="compositionally biased region" description="Gly residues" evidence="1">
    <location>
        <begin position="207"/>
        <end position="216"/>
    </location>
</feature>
<gene>
    <name evidence="2" type="ORF">V8G54_008568</name>
</gene>
<feature type="compositionally biased region" description="Basic residues" evidence="1">
    <location>
        <begin position="82"/>
        <end position="91"/>
    </location>
</feature>
<feature type="compositionally biased region" description="Low complexity" evidence="1">
    <location>
        <begin position="154"/>
        <end position="167"/>
    </location>
</feature>
<evidence type="ECO:0000313" key="3">
    <source>
        <dbReference type="Proteomes" id="UP001374535"/>
    </source>
</evidence>
<dbReference type="EMBL" id="CP144699">
    <property type="protein sequence ID" value="WVZ21246.1"/>
    <property type="molecule type" value="Genomic_DNA"/>
</dbReference>